<dbReference type="EC" id="6.3.3.2" evidence="4"/>
<keyword evidence="2 4" id="KW-0547">Nucleotide-binding</keyword>
<dbReference type="Pfam" id="PF01812">
    <property type="entry name" value="5-FTHF_cyc-lig"/>
    <property type="match status" value="1"/>
</dbReference>
<dbReference type="GO" id="GO:0030272">
    <property type="term" value="F:5-formyltetrahydrofolate cyclo-ligase activity"/>
    <property type="evidence" value="ECO:0007669"/>
    <property type="project" value="UniProtKB-EC"/>
</dbReference>
<evidence type="ECO:0000313" key="6">
    <source>
        <dbReference type="Proteomes" id="UP001163739"/>
    </source>
</evidence>
<gene>
    <name evidence="5" type="ORF">NKI27_03080</name>
</gene>
<dbReference type="PANTHER" id="PTHR23407">
    <property type="entry name" value="ATPASE INHIBITOR/5-FORMYLTETRAHYDROFOLATE CYCLO-LIGASE"/>
    <property type="match status" value="1"/>
</dbReference>
<evidence type="ECO:0000256" key="3">
    <source>
        <dbReference type="ARBA" id="ARBA00022840"/>
    </source>
</evidence>
<keyword evidence="3 4" id="KW-0067">ATP-binding</keyword>
<evidence type="ECO:0000313" key="5">
    <source>
        <dbReference type="EMBL" id="UZE96750.1"/>
    </source>
</evidence>
<dbReference type="Proteomes" id="UP001163739">
    <property type="component" value="Chromosome"/>
</dbReference>
<comment type="cofactor">
    <cofactor evidence="4">
        <name>Mg(2+)</name>
        <dbReference type="ChEBI" id="CHEBI:18420"/>
    </cofactor>
</comment>
<protein>
    <recommendedName>
        <fullName evidence="4">5-formyltetrahydrofolate cyclo-ligase</fullName>
        <ecNumber evidence="4">6.3.3.2</ecNumber>
    </recommendedName>
</protein>
<accession>A0ABY6N419</accession>
<reference evidence="5" key="1">
    <citation type="submission" date="2022-06" db="EMBL/GenBank/DDBJ databases">
        <title>Alkalimarinus sp. nov., isolated from gut of a Alitta virens.</title>
        <authorList>
            <person name="Yang A.I."/>
            <person name="Shin N.-R."/>
        </authorList>
    </citation>
    <scope>NUCLEOTIDE SEQUENCE</scope>
    <source>
        <strain evidence="5">A2M4</strain>
    </source>
</reference>
<dbReference type="InterPro" id="IPR037171">
    <property type="entry name" value="NagB/RpiA_transferase-like"/>
</dbReference>
<dbReference type="NCBIfam" id="TIGR02727">
    <property type="entry name" value="MTHFS_bact"/>
    <property type="match status" value="1"/>
</dbReference>
<proteinExistence type="inferred from homology"/>
<evidence type="ECO:0000256" key="2">
    <source>
        <dbReference type="ARBA" id="ARBA00022741"/>
    </source>
</evidence>
<sequence length="189" mass="21825">MRKKRRSLSPFQQKNAAQKLTSTLTLSPFFSRSKHVAIYLANDGEIDPSVFITKLWKSNKHCYLPVLHPTKKNHLWFYRYNQKTPLKKNRFGILEPLINNKSRISPWALNLVLFPLVAFDSQGGRLGMGGGFYDRTFEFTRKDKASALGKRTQLYGLAHHFQEVASIPLEQWDIPLHGIATDKQLFITH</sequence>
<evidence type="ECO:0000256" key="1">
    <source>
        <dbReference type="ARBA" id="ARBA00010638"/>
    </source>
</evidence>
<comment type="catalytic activity">
    <reaction evidence="4">
        <text>(6S)-5-formyl-5,6,7,8-tetrahydrofolate + ATP = (6R)-5,10-methenyltetrahydrofolate + ADP + phosphate</text>
        <dbReference type="Rhea" id="RHEA:10488"/>
        <dbReference type="ChEBI" id="CHEBI:30616"/>
        <dbReference type="ChEBI" id="CHEBI:43474"/>
        <dbReference type="ChEBI" id="CHEBI:57455"/>
        <dbReference type="ChEBI" id="CHEBI:57457"/>
        <dbReference type="ChEBI" id="CHEBI:456216"/>
        <dbReference type="EC" id="6.3.3.2"/>
    </reaction>
</comment>
<dbReference type="PIRSF" id="PIRSF006806">
    <property type="entry name" value="FTHF_cligase"/>
    <property type="match status" value="1"/>
</dbReference>
<keyword evidence="5" id="KW-0436">Ligase</keyword>
<keyword evidence="6" id="KW-1185">Reference proteome</keyword>
<dbReference type="InterPro" id="IPR024185">
    <property type="entry name" value="FTHF_cligase-like_sf"/>
</dbReference>
<comment type="similarity">
    <text evidence="1 4">Belongs to the 5-formyltetrahydrofolate cyclo-ligase family.</text>
</comment>
<organism evidence="5 6">
    <name type="scientific">Alkalimarinus alittae</name>
    <dbReference type="NCBI Taxonomy" id="2961619"/>
    <lineage>
        <taxon>Bacteria</taxon>
        <taxon>Pseudomonadati</taxon>
        <taxon>Pseudomonadota</taxon>
        <taxon>Gammaproteobacteria</taxon>
        <taxon>Alteromonadales</taxon>
        <taxon>Alteromonadaceae</taxon>
        <taxon>Alkalimarinus</taxon>
    </lineage>
</organism>
<dbReference type="PANTHER" id="PTHR23407:SF1">
    <property type="entry name" value="5-FORMYLTETRAHYDROFOLATE CYCLO-LIGASE"/>
    <property type="match status" value="1"/>
</dbReference>
<evidence type="ECO:0000256" key="4">
    <source>
        <dbReference type="RuleBase" id="RU361279"/>
    </source>
</evidence>
<dbReference type="EMBL" id="CP100390">
    <property type="protein sequence ID" value="UZE96750.1"/>
    <property type="molecule type" value="Genomic_DNA"/>
</dbReference>
<keyword evidence="4" id="KW-0479">Metal-binding</keyword>
<dbReference type="SUPFAM" id="SSF100950">
    <property type="entry name" value="NagB/RpiA/CoA transferase-like"/>
    <property type="match status" value="1"/>
</dbReference>
<dbReference type="InterPro" id="IPR002698">
    <property type="entry name" value="FTHF_cligase"/>
</dbReference>
<keyword evidence="4" id="KW-0460">Magnesium</keyword>
<dbReference type="Gene3D" id="3.40.50.10420">
    <property type="entry name" value="NagB/RpiA/CoA transferase-like"/>
    <property type="match status" value="1"/>
</dbReference>
<name>A0ABY6N419_9ALTE</name>